<evidence type="ECO:0000259" key="2">
    <source>
        <dbReference type="Pfam" id="PF01370"/>
    </source>
</evidence>
<reference evidence="4 5" key="1">
    <citation type="submission" date="2017-06" db="EMBL/GenBank/DDBJ databases">
        <authorList>
            <person name="Kim H.J."/>
            <person name="Triplett B.A."/>
        </authorList>
    </citation>
    <scope>NUCLEOTIDE SEQUENCE [LARGE SCALE GENOMIC DNA]</scope>
    <source>
        <strain evidence="4 5">DSM 13116</strain>
    </source>
</reference>
<evidence type="ECO:0000313" key="4">
    <source>
        <dbReference type="EMBL" id="SNS09752.1"/>
    </source>
</evidence>
<dbReference type="Pfam" id="PF08338">
    <property type="entry name" value="DUF1731"/>
    <property type="match status" value="1"/>
</dbReference>
<dbReference type="PANTHER" id="PTHR11092:SF0">
    <property type="entry name" value="EPIMERASE FAMILY PROTEIN SDR39U1"/>
    <property type="match status" value="1"/>
</dbReference>
<dbReference type="InterPro" id="IPR001509">
    <property type="entry name" value="Epimerase_deHydtase"/>
</dbReference>
<dbReference type="PANTHER" id="PTHR11092">
    <property type="entry name" value="SUGAR NUCLEOTIDE EPIMERASE RELATED"/>
    <property type="match status" value="1"/>
</dbReference>
<evidence type="ECO:0000256" key="1">
    <source>
        <dbReference type="ARBA" id="ARBA00009353"/>
    </source>
</evidence>
<dbReference type="SUPFAM" id="SSF51735">
    <property type="entry name" value="NAD(P)-binding Rossmann-fold domains"/>
    <property type="match status" value="1"/>
</dbReference>
<protein>
    <recommendedName>
        <fullName evidence="6">TIGR01777 family protein</fullName>
    </recommendedName>
</protein>
<dbReference type="InterPro" id="IPR036291">
    <property type="entry name" value="NAD(P)-bd_dom_sf"/>
</dbReference>
<accession>A0A239BQ10</accession>
<name>A0A239BQ10_9BACT</name>
<dbReference type="Pfam" id="PF01370">
    <property type="entry name" value="Epimerase"/>
    <property type="match status" value="1"/>
</dbReference>
<dbReference type="EMBL" id="FZOC01000006">
    <property type="protein sequence ID" value="SNS09752.1"/>
    <property type="molecule type" value="Genomic_DNA"/>
</dbReference>
<feature type="domain" description="DUF1731" evidence="3">
    <location>
        <begin position="264"/>
        <end position="310"/>
    </location>
</feature>
<dbReference type="Gene3D" id="3.40.50.720">
    <property type="entry name" value="NAD(P)-binding Rossmann-like Domain"/>
    <property type="match status" value="1"/>
</dbReference>
<comment type="similarity">
    <text evidence="1">Belongs to the NAD(P)-dependent epimerase/dehydratase family. SDR39U1 subfamily.</text>
</comment>
<dbReference type="AlphaFoldDB" id="A0A239BQ10"/>
<dbReference type="InterPro" id="IPR010099">
    <property type="entry name" value="SDR39U1"/>
</dbReference>
<gene>
    <name evidence="4" type="ORF">SAMN04488503_2717</name>
</gene>
<evidence type="ECO:0000313" key="5">
    <source>
        <dbReference type="Proteomes" id="UP000198324"/>
    </source>
</evidence>
<dbReference type="Proteomes" id="UP000198324">
    <property type="component" value="Unassembled WGS sequence"/>
</dbReference>
<evidence type="ECO:0000259" key="3">
    <source>
        <dbReference type="Pfam" id="PF08338"/>
    </source>
</evidence>
<keyword evidence="5" id="KW-1185">Reference proteome</keyword>
<proteinExistence type="inferred from homology"/>
<evidence type="ECO:0008006" key="6">
    <source>
        <dbReference type="Google" id="ProtNLM"/>
    </source>
</evidence>
<dbReference type="NCBIfam" id="TIGR01777">
    <property type="entry name" value="yfcH"/>
    <property type="match status" value="1"/>
</dbReference>
<sequence>MGRIVRICWTMRTIILGGTGFIGAALCRVLASQGHEVVVPSRRPEKVPAVLGPTVIGAPFDGRTGAGWADFITPDTGIVNLAGENIAAGRWTDEVKRRIESSRLSAGAAVMDALARADARPAVLVQASAVGFYGARGPESVDEDAPAGNTFLARVAMAWESSTRGAEALGVRRAVIRTSMVLGPGGALAKMLPAFRLGLGGPLGSGRQMVPFIHLDDEAGAIAFLLGTPGLAGPFNLAAPEAVDSRGFARTLGRLLGRPAVLPAPAFALRLALGQMADEVLLSGVNAVPSRLLAAGFRFQRPTLIQALEAALSAG</sequence>
<organism evidence="4 5">
    <name type="scientific">Humidesulfovibrio mexicanus</name>
    <dbReference type="NCBI Taxonomy" id="147047"/>
    <lineage>
        <taxon>Bacteria</taxon>
        <taxon>Pseudomonadati</taxon>
        <taxon>Thermodesulfobacteriota</taxon>
        <taxon>Desulfovibrionia</taxon>
        <taxon>Desulfovibrionales</taxon>
        <taxon>Desulfovibrionaceae</taxon>
        <taxon>Humidesulfovibrio</taxon>
    </lineage>
</organism>
<feature type="domain" description="NAD-dependent epimerase/dehydratase" evidence="2">
    <location>
        <begin position="14"/>
        <end position="228"/>
    </location>
</feature>
<dbReference type="InterPro" id="IPR013549">
    <property type="entry name" value="DUF1731"/>
</dbReference>